<reference evidence="2" key="1">
    <citation type="submission" date="2020-05" db="EMBL/GenBank/DDBJ databases">
        <title>WGS assembly of Panicum virgatum.</title>
        <authorList>
            <person name="Lovell J.T."/>
            <person name="Jenkins J."/>
            <person name="Shu S."/>
            <person name="Juenger T.E."/>
            <person name="Schmutz J."/>
        </authorList>
    </citation>
    <scope>NUCLEOTIDE SEQUENCE</scope>
    <source>
        <strain evidence="2">AP13</strain>
    </source>
</reference>
<evidence type="ECO:0000256" key="1">
    <source>
        <dbReference type="SAM" id="MobiDB-lite"/>
    </source>
</evidence>
<feature type="compositionally biased region" description="Pro residues" evidence="1">
    <location>
        <begin position="214"/>
        <end position="229"/>
    </location>
</feature>
<dbReference type="AlphaFoldDB" id="A0A8T0VIH9"/>
<feature type="region of interest" description="Disordered" evidence="1">
    <location>
        <begin position="102"/>
        <end position="159"/>
    </location>
</feature>
<dbReference type="PANTHER" id="PTHR33087:SF21">
    <property type="entry name" value="OS03G0782100 PROTEIN"/>
    <property type="match status" value="1"/>
</dbReference>
<dbReference type="PANTHER" id="PTHR33087">
    <property type="entry name" value="OS07G0539200 PROTEIN"/>
    <property type="match status" value="1"/>
</dbReference>
<name>A0A8T0VIH9_PANVG</name>
<evidence type="ECO:0008006" key="4">
    <source>
        <dbReference type="Google" id="ProtNLM"/>
    </source>
</evidence>
<protein>
    <recommendedName>
        <fullName evidence="4">DUF4283 domain-containing protein</fullName>
    </recommendedName>
</protein>
<feature type="region of interest" description="Disordered" evidence="1">
    <location>
        <begin position="206"/>
        <end position="238"/>
    </location>
</feature>
<dbReference type="InterPro" id="IPR053253">
    <property type="entry name" value="Sex_diff_modulator"/>
</dbReference>
<accession>A0A8T0VIH9</accession>
<dbReference type="Gene3D" id="4.10.60.10">
    <property type="entry name" value="Zinc finger, CCHC-type"/>
    <property type="match status" value="1"/>
</dbReference>
<comment type="caution">
    <text evidence="2">The sequence shown here is derived from an EMBL/GenBank/DDBJ whole genome shotgun (WGS) entry which is preliminary data.</text>
</comment>
<evidence type="ECO:0000313" key="3">
    <source>
        <dbReference type="Proteomes" id="UP000823388"/>
    </source>
</evidence>
<sequence length="512" mass="56920">MLPPPLPPPPPPPPPTRPAPAGPSTLPHRALALVSPTPATGKALHWADLVELWPDSPPSPPRSGHPLRDSVEFMPATPSPSPSSAPTPSFVDVVRRTQPAFTSCAPTPSVRHYSNAERGHSHASPLLARSRHDNRASNTTTRRAAHSWRSGAPKPPPPRPISAALRTFKERTAGRCFICLATDHRAAYCRDPIKCFCYRRSGHKEARCPERRSSPPPTRRPRTLPPPSPRTTASRMSRLGDPFTRPDEEYFFVPSSFDLEQEIKEWEGTALVVMAMSAPASTGVREVEDVILDEMRLHKGDVVVSRHQPQPFLLKFASHRRTQEAAEMRCIRYHGIILNVRPWRSLEAALGAAMFFRVRLCLEGIPIHAWNPEIVERLIGRSCALECIDTNLLHPDDTKTIDVWAWTPNPSKIPKCLWMVVTGRGDASSSVTITKKLPAPWMKGAQFRVLIHMEWIHDYTSSSTDHFGEGGLAAAEPERRRLPWLRGAVDGEPAPQAEFPPFNVPPPVWTVC</sequence>
<dbReference type="Proteomes" id="UP000823388">
    <property type="component" value="Chromosome 2N"/>
</dbReference>
<evidence type="ECO:0000313" key="2">
    <source>
        <dbReference type="EMBL" id="KAG2634267.1"/>
    </source>
</evidence>
<dbReference type="EMBL" id="CM029040">
    <property type="protein sequence ID" value="KAG2634267.1"/>
    <property type="molecule type" value="Genomic_DNA"/>
</dbReference>
<organism evidence="2 3">
    <name type="scientific">Panicum virgatum</name>
    <name type="common">Blackwell switchgrass</name>
    <dbReference type="NCBI Taxonomy" id="38727"/>
    <lineage>
        <taxon>Eukaryota</taxon>
        <taxon>Viridiplantae</taxon>
        <taxon>Streptophyta</taxon>
        <taxon>Embryophyta</taxon>
        <taxon>Tracheophyta</taxon>
        <taxon>Spermatophyta</taxon>
        <taxon>Magnoliopsida</taxon>
        <taxon>Liliopsida</taxon>
        <taxon>Poales</taxon>
        <taxon>Poaceae</taxon>
        <taxon>PACMAD clade</taxon>
        <taxon>Panicoideae</taxon>
        <taxon>Panicodae</taxon>
        <taxon>Paniceae</taxon>
        <taxon>Panicinae</taxon>
        <taxon>Panicum</taxon>
        <taxon>Panicum sect. Hiantes</taxon>
    </lineage>
</organism>
<proteinExistence type="predicted"/>
<feature type="compositionally biased region" description="Pro residues" evidence="1">
    <location>
        <begin position="1"/>
        <end position="21"/>
    </location>
</feature>
<feature type="region of interest" description="Disordered" evidence="1">
    <location>
        <begin position="51"/>
        <end position="89"/>
    </location>
</feature>
<keyword evidence="3" id="KW-1185">Reference proteome</keyword>
<gene>
    <name evidence="2" type="ORF">PVAP13_2NG195712</name>
</gene>
<feature type="region of interest" description="Disordered" evidence="1">
    <location>
        <begin position="1"/>
        <end position="27"/>
    </location>
</feature>